<evidence type="ECO:0000313" key="2">
    <source>
        <dbReference type="EMBL" id="ESP03764.1"/>
    </source>
</evidence>
<dbReference type="Gene3D" id="2.60.120.650">
    <property type="entry name" value="Cupin"/>
    <property type="match status" value="1"/>
</dbReference>
<dbReference type="EMBL" id="KB199905">
    <property type="protein sequence ID" value="ESP03764.1"/>
    <property type="molecule type" value="Genomic_DNA"/>
</dbReference>
<reference evidence="2 3" key="1">
    <citation type="journal article" date="2013" name="Nature">
        <title>Insights into bilaterian evolution from three spiralian genomes.</title>
        <authorList>
            <person name="Simakov O."/>
            <person name="Marletaz F."/>
            <person name="Cho S.J."/>
            <person name="Edsinger-Gonzales E."/>
            <person name="Havlak P."/>
            <person name="Hellsten U."/>
            <person name="Kuo D.H."/>
            <person name="Larsson T."/>
            <person name="Lv J."/>
            <person name="Arendt D."/>
            <person name="Savage R."/>
            <person name="Osoegawa K."/>
            <person name="de Jong P."/>
            <person name="Grimwood J."/>
            <person name="Chapman J.A."/>
            <person name="Shapiro H."/>
            <person name="Aerts A."/>
            <person name="Otillar R.P."/>
            <person name="Terry A.Y."/>
            <person name="Boore J.L."/>
            <person name="Grigoriev I.V."/>
            <person name="Lindberg D.R."/>
            <person name="Seaver E.C."/>
            <person name="Weisblat D.A."/>
            <person name="Putnam N.H."/>
            <person name="Rokhsar D.S."/>
        </authorList>
    </citation>
    <scope>NUCLEOTIDE SEQUENCE [LARGE SCALE GENOMIC DNA]</scope>
</reference>
<keyword evidence="3" id="KW-1185">Reference proteome</keyword>
<dbReference type="RefSeq" id="XP_009045246.1">
    <property type="nucleotide sequence ID" value="XM_009046998.1"/>
</dbReference>
<dbReference type="Proteomes" id="UP000030746">
    <property type="component" value="Unassembled WGS sequence"/>
</dbReference>
<feature type="domain" description="Cupin-like" evidence="1">
    <location>
        <begin position="43"/>
        <end position="198"/>
    </location>
</feature>
<dbReference type="AlphaFoldDB" id="V4AI56"/>
<dbReference type="GO" id="GO:0016706">
    <property type="term" value="F:2-oxoglutarate-dependent dioxygenase activity"/>
    <property type="evidence" value="ECO:0007669"/>
    <property type="project" value="TreeGrafter"/>
</dbReference>
<dbReference type="InterPro" id="IPR050910">
    <property type="entry name" value="JMJD6_ArgDemeth/LysHydrox"/>
</dbReference>
<accession>V4AI56</accession>
<dbReference type="HOGENOM" id="CLU_068137_2_0_1"/>
<dbReference type="Pfam" id="PF13621">
    <property type="entry name" value="Cupin_8"/>
    <property type="match status" value="1"/>
</dbReference>
<name>V4AI56_LOTGI</name>
<evidence type="ECO:0000313" key="3">
    <source>
        <dbReference type="Proteomes" id="UP000030746"/>
    </source>
</evidence>
<sequence length="246" mass="28275">MVYGSRCIIDINPVITEMVRPLANCEPCRGLHSVPVERNISVEEFMKKYAFTGVPVLVKDATTNWTAMNEFSYHFFKDLYDSLEGSFQVNDEECQFFPYKTEFESLEEAFSMPEDRVNFKEGEKPWYFGWSNCHEGAAKILRSHYQRPYFIPNDSESSTIDWMFMGGTGLGAFMHLDYVERPSWQAQISGKKTWTLEPAPECEGICHALSATVEKGDIFVIDTNIWYHSTFIHPGEVSLTIGSEYD</sequence>
<dbReference type="GeneID" id="20230525"/>
<dbReference type="OrthoDB" id="10063099at2759"/>
<protein>
    <recommendedName>
        <fullName evidence="1">Cupin-like domain-containing protein</fullName>
    </recommendedName>
</protein>
<evidence type="ECO:0000259" key="1">
    <source>
        <dbReference type="Pfam" id="PF13621"/>
    </source>
</evidence>
<organism evidence="2 3">
    <name type="scientific">Lottia gigantea</name>
    <name type="common">Giant owl limpet</name>
    <dbReference type="NCBI Taxonomy" id="225164"/>
    <lineage>
        <taxon>Eukaryota</taxon>
        <taxon>Metazoa</taxon>
        <taxon>Spiralia</taxon>
        <taxon>Lophotrochozoa</taxon>
        <taxon>Mollusca</taxon>
        <taxon>Gastropoda</taxon>
        <taxon>Patellogastropoda</taxon>
        <taxon>Lottioidea</taxon>
        <taxon>Lottiidae</taxon>
        <taxon>Lottia</taxon>
    </lineage>
</organism>
<dbReference type="OMA" id="HIRECQF"/>
<dbReference type="STRING" id="225164.V4AI56"/>
<gene>
    <name evidence="2" type="ORF">LOTGIDRAFT_109925</name>
</gene>
<dbReference type="PANTHER" id="PTHR12480">
    <property type="entry name" value="ARGININE DEMETHYLASE AND LYSYL-HYDROXYLASE JMJD"/>
    <property type="match status" value="1"/>
</dbReference>
<proteinExistence type="predicted"/>
<dbReference type="KEGG" id="lgi:LOTGIDRAFT_109925"/>
<dbReference type="SUPFAM" id="SSF51197">
    <property type="entry name" value="Clavaminate synthase-like"/>
    <property type="match status" value="1"/>
</dbReference>
<dbReference type="CTD" id="20230525"/>
<dbReference type="InterPro" id="IPR041667">
    <property type="entry name" value="Cupin_8"/>
</dbReference>
<dbReference type="PANTHER" id="PTHR12480:SF19">
    <property type="entry name" value="CUPIN-LIKE DOMAIN-CONTAINING PROTEIN"/>
    <property type="match status" value="1"/>
</dbReference>